<feature type="region of interest" description="Disordered" evidence="1">
    <location>
        <begin position="63"/>
        <end position="114"/>
    </location>
</feature>
<feature type="transmembrane region" description="Helical" evidence="2">
    <location>
        <begin position="32"/>
        <end position="50"/>
    </location>
</feature>
<organism evidence="4 5">
    <name type="scientific">Halococcus hamelinensis 100A6</name>
    <dbReference type="NCBI Taxonomy" id="1132509"/>
    <lineage>
        <taxon>Archaea</taxon>
        <taxon>Methanobacteriati</taxon>
        <taxon>Methanobacteriota</taxon>
        <taxon>Stenosarchaea group</taxon>
        <taxon>Halobacteria</taxon>
        <taxon>Halobacteriales</taxon>
        <taxon>Halococcaceae</taxon>
        <taxon>Halococcus</taxon>
    </lineage>
</organism>
<dbReference type="Gene3D" id="1.10.287.110">
    <property type="entry name" value="DnaJ domain"/>
    <property type="match status" value="1"/>
</dbReference>
<comment type="caution">
    <text evidence="4">The sequence shown here is derived from an EMBL/GenBank/DDBJ whole genome shotgun (WGS) entry which is preliminary data.</text>
</comment>
<dbReference type="AlphaFoldDB" id="M0M6T9"/>
<dbReference type="EMBL" id="AOMB01000005">
    <property type="protein sequence ID" value="EMA41507.1"/>
    <property type="molecule type" value="Genomic_DNA"/>
</dbReference>
<keyword evidence="2" id="KW-1133">Transmembrane helix</keyword>
<dbReference type="Pfam" id="PF00226">
    <property type="entry name" value="DnaJ"/>
    <property type="match status" value="1"/>
</dbReference>
<dbReference type="SUPFAM" id="SSF46565">
    <property type="entry name" value="Chaperone J-domain"/>
    <property type="match status" value="1"/>
</dbReference>
<keyword evidence="2" id="KW-0472">Membrane</keyword>
<dbReference type="InterPro" id="IPR001623">
    <property type="entry name" value="DnaJ_domain"/>
</dbReference>
<evidence type="ECO:0000256" key="2">
    <source>
        <dbReference type="SAM" id="Phobius"/>
    </source>
</evidence>
<sequence>MSAPRLLVGLASVFAGLTVVLAILGFVYSPVVLAVAVPFGVVTYVLWYHVSGRLGERVRRQARAPGFRETTANRRAGGGFGAGPRGFREGPTGGRRERVGGARGPGGGTDGPSAAEAYEVLGLDPGAGEAAVRSAYRERVKQVHPDTEDGDERRFRRVNEAYERLTSGKP</sequence>
<protein>
    <submittedName>
        <fullName evidence="4">Molecular chaperone DnaJ</fullName>
    </submittedName>
</protein>
<name>M0M6T9_9EURY</name>
<dbReference type="InterPro" id="IPR050817">
    <property type="entry name" value="DjlA_DnaK_co-chaperone"/>
</dbReference>
<reference evidence="4 5" key="1">
    <citation type="journal article" date="2014" name="PLoS Genet.">
        <title>Phylogenetically driven sequencing of extremely halophilic archaea reveals strategies for static and dynamic osmo-response.</title>
        <authorList>
            <person name="Becker E.A."/>
            <person name="Seitzer P.M."/>
            <person name="Tritt A."/>
            <person name="Larsen D."/>
            <person name="Krusor M."/>
            <person name="Yao A.I."/>
            <person name="Wu D."/>
            <person name="Madern D."/>
            <person name="Eisen J.A."/>
            <person name="Darling A.E."/>
            <person name="Facciotti M.T."/>
        </authorList>
    </citation>
    <scope>NUCLEOTIDE SEQUENCE [LARGE SCALE GENOMIC DNA]</scope>
    <source>
        <strain evidence="4 5">100A6</strain>
    </source>
</reference>
<dbReference type="RefSeq" id="WP_007690192.1">
    <property type="nucleotide sequence ID" value="NZ_AOMB01000005.1"/>
</dbReference>
<evidence type="ECO:0000259" key="3">
    <source>
        <dbReference type="PROSITE" id="PS50076"/>
    </source>
</evidence>
<keyword evidence="5" id="KW-1185">Reference proteome</keyword>
<accession>M0M6T9</accession>
<evidence type="ECO:0000313" key="4">
    <source>
        <dbReference type="EMBL" id="EMA41507.1"/>
    </source>
</evidence>
<feature type="domain" description="J" evidence="3">
    <location>
        <begin position="116"/>
        <end position="170"/>
    </location>
</feature>
<dbReference type="eggNOG" id="arCOG02848">
    <property type="taxonomic scope" value="Archaea"/>
</dbReference>
<dbReference type="PROSITE" id="PS50076">
    <property type="entry name" value="DNAJ_2"/>
    <property type="match status" value="1"/>
</dbReference>
<dbReference type="PATRIC" id="fig|1132509.6.peg.379"/>
<proteinExistence type="predicted"/>
<keyword evidence="2" id="KW-0812">Transmembrane</keyword>
<feature type="compositionally biased region" description="Gly residues" evidence="1">
    <location>
        <begin position="101"/>
        <end position="110"/>
    </location>
</feature>
<evidence type="ECO:0000256" key="1">
    <source>
        <dbReference type="SAM" id="MobiDB-lite"/>
    </source>
</evidence>
<dbReference type="CDD" id="cd06257">
    <property type="entry name" value="DnaJ"/>
    <property type="match status" value="1"/>
</dbReference>
<evidence type="ECO:0000313" key="5">
    <source>
        <dbReference type="Proteomes" id="UP000011566"/>
    </source>
</evidence>
<dbReference type="PRINTS" id="PR00625">
    <property type="entry name" value="JDOMAIN"/>
</dbReference>
<dbReference type="PANTHER" id="PTHR24074">
    <property type="entry name" value="CO-CHAPERONE PROTEIN DJLA"/>
    <property type="match status" value="1"/>
</dbReference>
<dbReference type="SMART" id="SM00271">
    <property type="entry name" value="DnaJ"/>
    <property type="match status" value="1"/>
</dbReference>
<gene>
    <name evidence="4" type="ORF">C447_01595</name>
</gene>
<dbReference type="InterPro" id="IPR036869">
    <property type="entry name" value="J_dom_sf"/>
</dbReference>
<dbReference type="OrthoDB" id="10608at2157"/>
<dbReference type="Proteomes" id="UP000011566">
    <property type="component" value="Unassembled WGS sequence"/>
</dbReference>